<dbReference type="HAMAP" id="MF_00955">
    <property type="entry name" value="GDP_Man_dehydratase"/>
    <property type="match status" value="1"/>
</dbReference>
<dbReference type="InterPro" id="IPR016040">
    <property type="entry name" value="NAD(P)-bd_dom"/>
</dbReference>
<accession>A0A1G2LB33</accession>
<dbReference type="Pfam" id="PF16363">
    <property type="entry name" value="GDP_Man_Dehyd"/>
    <property type="match status" value="1"/>
</dbReference>
<evidence type="ECO:0000256" key="2">
    <source>
        <dbReference type="ARBA" id="ARBA00001937"/>
    </source>
</evidence>
<dbReference type="NCBIfam" id="TIGR01472">
    <property type="entry name" value="gmd"/>
    <property type="match status" value="1"/>
</dbReference>
<dbReference type="CDD" id="cd05260">
    <property type="entry name" value="GDP_MD_SDR_e"/>
    <property type="match status" value="1"/>
</dbReference>
<feature type="domain" description="NAD(P)-binding" evidence="8">
    <location>
        <begin position="9"/>
        <end position="313"/>
    </location>
</feature>
<protein>
    <recommendedName>
        <fullName evidence="4 7">GDP-mannose 4,6-dehydratase</fullName>
        <ecNumber evidence="4 7">4.2.1.47</ecNumber>
    </recommendedName>
    <alternativeName>
        <fullName evidence="7">GDP-D-mannose dehydratase</fullName>
    </alternativeName>
</protein>
<dbReference type="InterPro" id="IPR036291">
    <property type="entry name" value="NAD(P)-bd_dom_sf"/>
</dbReference>
<evidence type="ECO:0000256" key="4">
    <source>
        <dbReference type="ARBA" id="ARBA00011989"/>
    </source>
</evidence>
<comment type="similarity">
    <text evidence="3 7">Belongs to the NAD(P)-dependent epimerase/dehydratase family. GDP-mannose 4,6-dehydratase subfamily.</text>
</comment>
<dbReference type="PANTHER" id="PTHR43715">
    <property type="entry name" value="GDP-MANNOSE 4,6-DEHYDRATASE"/>
    <property type="match status" value="1"/>
</dbReference>
<comment type="catalytic activity">
    <reaction evidence="1 7">
        <text>GDP-alpha-D-mannose = GDP-4-dehydro-alpha-D-rhamnose + H2O</text>
        <dbReference type="Rhea" id="RHEA:23820"/>
        <dbReference type="ChEBI" id="CHEBI:15377"/>
        <dbReference type="ChEBI" id="CHEBI:57527"/>
        <dbReference type="ChEBI" id="CHEBI:57964"/>
        <dbReference type="EC" id="4.2.1.47"/>
    </reaction>
</comment>
<dbReference type="SUPFAM" id="SSF51735">
    <property type="entry name" value="NAD(P)-binding Rossmann-fold domains"/>
    <property type="match status" value="1"/>
</dbReference>
<dbReference type="GO" id="GO:0042351">
    <property type="term" value="P:'de novo' GDP-L-fucose biosynthetic process"/>
    <property type="evidence" value="ECO:0007669"/>
    <property type="project" value="TreeGrafter"/>
</dbReference>
<dbReference type="STRING" id="1802279.A3B34_01025"/>
<keyword evidence="7" id="KW-0521">NADP</keyword>
<name>A0A1G2LB33_9BACT</name>
<dbReference type="EC" id="4.2.1.47" evidence="4 7"/>
<dbReference type="Proteomes" id="UP000176510">
    <property type="component" value="Unassembled WGS sequence"/>
</dbReference>
<dbReference type="PANTHER" id="PTHR43715:SF1">
    <property type="entry name" value="GDP-MANNOSE 4,6 DEHYDRATASE"/>
    <property type="match status" value="1"/>
</dbReference>
<gene>
    <name evidence="7" type="primary">gmd</name>
    <name evidence="9" type="ORF">A3B34_01025</name>
</gene>
<dbReference type="FunFam" id="3.40.50.720:FF:000924">
    <property type="entry name" value="GDP-mannose 4,6 dehydratase"/>
    <property type="match status" value="1"/>
</dbReference>
<dbReference type="EMBL" id="MHQR01000009">
    <property type="protein sequence ID" value="OHA07999.1"/>
    <property type="molecule type" value="Genomic_DNA"/>
</dbReference>
<evidence type="ECO:0000313" key="10">
    <source>
        <dbReference type="Proteomes" id="UP000176510"/>
    </source>
</evidence>
<comment type="caution">
    <text evidence="9">The sequence shown here is derived from an EMBL/GenBank/DDBJ whole genome shotgun (WGS) entry which is preliminary data.</text>
</comment>
<keyword evidence="5 7" id="KW-0456">Lyase</keyword>
<dbReference type="GO" id="GO:0070401">
    <property type="term" value="F:NADP+ binding"/>
    <property type="evidence" value="ECO:0007669"/>
    <property type="project" value="UniProtKB-UniRule"/>
</dbReference>
<dbReference type="Gene3D" id="3.40.50.720">
    <property type="entry name" value="NAD(P)-binding Rossmann-like Domain"/>
    <property type="match status" value="1"/>
</dbReference>
<sequence length="325" mass="36683">MKPKQKSALITGICGQDGSYLADFLLAKGYRIFGLERRASKKNRENISASMHNVTFLSGDLLDEASLVHALKKAKPDEVYNLAAQSFVGDSWPQPVYTGEVTGLGVTRILEAVRQVNPKIKFYQASSSEMFGGSKESPQNEKTHFYPRSPYGVAKLYGHWITINYRESYGMFAASGILFNHESPRRGMEFVTRKITHRAAEIKLGLAKELRLGNLDAKRDWGFAGDYVEAMWLMLQQDTPGDYVIGTGITHSVREFVEAAFAHLKLDWKKYVKVDKTLLRPADVHLLLADARRAHKELKWKPKVGFQELVQMMVDADVERLARGQ</sequence>
<comment type="cofactor">
    <cofactor evidence="2 7">
        <name>NADP(+)</name>
        <dbReference type="ChEBI" id="CHEBI:58349"/>
    </cofactor>
</comment>
<comment type="function">
    <text evidence="6 7">Catalyzes the conversion of GDP-D-mannose to GDP-4-dehydro-6-deoxy-D-mannose.</text>
</comment>
<dbReference type="Gene3D" id="3.90.25.10">
    <property type="entry name" value="UDP-galactose 4-epimerase, domain 1"/>
    <property type="match status" value="1"/>
</dbReference>
<evidence type="ECO:0000256" key="5">
    <source>
        <dbReference type="ARBA" id="ARBA00023239"/>
    </source>
</evidence>
<evidence type="ECO:0000259" key="8">
    <source>
        <dbReference type="Pfam" id="PF16363"/>
    </source>
</evidence>
<evidence type="ECO:0000256" key="7">
    <source>
        <dbReference type="HAMAP-Rule" id="MF_00955"/>
    </source>
</evidence>
<dbReference type="GO" id="GO:0008446">
    <property type="term" value="F:GDP-mannose 4,6-dehydratase activity"/>
    <property type="evidence" value="ECO:0007669"/>
    <property type="project" value="UniProtKB-UniRule"/>
</dbReference>
<proteinExistence type="inferred from homology"/>
<evidence type="ECO:0000256" key="3">
    <source>
        <dbReference type="ARBA" id="ARBA00009263"/>
    </source>
</evidence>
<evidence type="ECO:0000313" key="9">
    <source>
        <dbReference type="EMBL" id="OHA07999.1"/>
    </source>
</evidence>
<organism evidence="9 10">
    <name type="scientific">Candidatus Sungbacteria bacterium RIFCSPLOWO2_01_FULL_54_21</name>
    <dbReference type="NCBI Taxonomy" id="1802279"/>
    <lineage>
        <taxon>Bacteria</taxon>
        <taxon>Candidatus Sungiibacteriota</taxon>
    </lineage>
</organism>
<dbReference type="AlphaFoldDB" id="A0A1G2LB33"/>
<dbReference type="InterPro" id="IPR006368">
    <property type="entry name" value="GDP_Man_deHydtase"/>
</dbReference>
<comment type="caution">
    <text evidence="7">Lacks conserved residue(s) required for the propagation of feature annotation.</text>
</comment>
<evidence type="ECO:0000256" key="6">
    <source>
        <dbReference type="ARBA" id="ARBA00059383"/>
    </source>
</evidence>
<evidence type="ECO:0000256" key="1">
    <source>
        <dbReference type="ARBA" id="ARBA00000188"/>
    </source>
</evidence>
<reference evidence="9 10" key="1">
    <citation type="journal article" date="2016" name="Nat. Commun.">
        <title>Thousands of microbial genomes shed light on interconnected biogeochemical processes in an aquifer system.</title>
        <authorList>
            <person name="Anantharaman K."/>
            <person name="Brown C.T."/>
            <person name="Hug L.A."/>
            <person name="Sharon I."/>
            <person name="Castelle C.J."/>
            <person name="Probst A.J."/>
            <person name="Thomas B.C."/>
            <person name="Singh A."/>
            <person name="Wilkins M.J."/>
            <person name="Karaoz U."/>
            <person name="Brodie E.L."/>
            <person name="Williams K.H."/>
            <person name="Hubbard S.S."/>
            <person name="Banfield J.F."/>
        </authorList>
    </citation>
    <scope>NUCLEOTIDE SEQUENCE [LARGE SCALE GENOMIC DNA]</scope>
</reference>